<evidence type="ECO:0000256" key="1">
    <source>
        <dbReference type="SAM" id="SignalP"/>
    </source>
</evidence>
<accession>A0A919CN61</accession>
<keyword evidence="3" id="KW-1185">Reference proteome</keyword>
<comment type="caution">
    <text evidence="2">The sequence shown here is derived from an EMBL/GenBank/DDBJ whole genome shotgun (WGS) entry which is preliminary data.</text>
</comment>
<dbReference type="AlphaFoldDB" id="A0A919CN61"/>
<feature type="signal peptide" evidence="1">
    <location>
        <begin position="1"/>
        <end position="26"/>
    </location>
</feature>
<protein>
    <submittedName>
        <fullName evidence="2">Uncharacterized protein</fullName>
    </submittedName>
</protein>
<sequence>MTNFKRAGVTAAVAAATASYVGLSNAQVELSTADLGDAAIIPYYTVQDGLRTGVHIINTSAATQVVKFRMRRGSDSLDALDFNVIMSPQDEWVASISKNDDDQIVVTTADTTCTAPAQPAGGFVMPETFSEGAEEGYIEVIGMGQPVSEALSLPVTAKHGATGVPLSCDLVRDNFFRVPAGSIGNVDVKGVHLNSATASPATQTDDCDDTLIPECGITFYEATDNSALKVSYFVRDSEGGLEFGNNAVHLSGFSDVPRMTNQQALITVNGELQFDPLNFELPNLDGGPYDAGTTDFSATASPFGKYNEVRAVLGGLGLVNDWSARATSDFSVNTDWVVTIPGQYLMVNWAEIAFNGSAACGKTGADCISTDLPVSLGVSLYDREEGQFASDDGELSVSPGGGEFTTDTLENEVNVLQFATADSDANVLGSQYAKTVNIQVEADNGWAKVNLAPFPAAKPTLIYYPDPNSAVAASGGVPAIGFAVWERNFGANAAANYGRAIDHSYSSN</sequence>
<reference evidence="2" key="2">
    <citation type="submission" date="2020-09" db="EMBL/GenBank/DDBJ databases">
        <authorList>
            <person name="Sun Q."/>
            <person name="Kim S."/>
        </authorList>
    </citation>
    <scope>NUCLEOTIDE SEQUENCE</scope>
    <source>
        <strain evidence="2">KCTC 23430</strain>
    </source>
</reference>
<evidence type="ECO:0000313" key="2">
    <source>
        <dbReference type="EMBL" id="GHD37914.1"/>
    </source>
</evidence>
<reference evidence="2" key="1">
    <citation type="journal article" date="2014" name="Int. J. Syst. Evol. Microbiol.">
        <title>Complete genome sequence of Corynebacterium casei LMG S-19264T (=DSM 44701T), isolated from a smear-ripened cheese.</title>
        <authorList>
            <consortium name="US DOE Joint Genome Institute (JGI-PGF)"/>
            <person name="Walter F."/>
            <person name="Albersmeier A."/>
            <person name="Kalinowski J."/>
            <person name="Ruckert C."/>
        </authorList>
    </citation>
    <scope>NUCLEOTIDE SEQUENCE</scope>
    <source>
        <strain evidence="2">KCTC 23430</strain>
    </source>
</reference>
<proteinExistence type="predicted"/>
<dbReference type="EMBL" id="BMYM01000003">
    <property type="protein sequence ID" value="GHD37914.1"/>
    <property type="molecule type" value="Genomic_DNA"/>
</dbReference>
<feature type="chain" id="PRO_5037938983" evidence="1">
    <location>
        <begin position="27"/>
        <end position="508"/>
    </location>
</feature>
<dbReference type="Proteomes" id="UP000644693">
    <property type="component" value="Unassembled WGS sequence"/>
</dbReference>
<organism evidence="2 3">
    <name type="scientific">Parahalioglobus pacificus</name>
    <dbReference type="NCBI Taxonomy" id="930806"/>
    <lineage>
        <taxon>Bacteria</taxon>
        <taxon>Pseudomonadati</taxon>
        <taxon>Pseudomonadota</taxon>
        <taxon>Gammaproteobacteria</taxon>
        <taxon>Cellvibrionales</taxon>
        <taxon>Halieaceae</taxon>
        <taxon>Parahalioglobus</taxon>
    </lineage>
</organism>
<evidence type="ECO:0000313" key="3">
    <source>
        <dbReference type="Proteomes" id="UP000644693"/>
    </source>
</evidence>
<dbReference type="RefSeq" id="WP_189478406.1">
    <property type="nucleotide sequence ID" value="NZ_BMYM01000003.1"/>
</dbReference>
<name>A0A919CN61_9GAMM</name>
<keyword evidence="1" id="KW-0732">Signal</keyword>
<gene>
    <name evidence="2" type="ORF">GCM10007053_27570</name>
</gene>